<evidence type="ECO:0000313" key="4">
    <source>
        <dbReference type="EMBL" id="KIY68596.1"/>
    </source>
</evidence>
<evidence type="ECO:0008006" key="6">
    <source>
        <dbReference type="Google" id="ProtNLM"/>
    </source>
</evidence>
<dbReference type="SUPFAM" id="SSF53335">
    <property type="entry name" value="S-adenosyl-L-methionine-dependent methyltransferases"/>
    <property type="match status" value="1"/>
</dbReference>
<comment type="similarity">
    <text evidence="1">Belongs to the methyltransferase superfamily.</text>
</comment>
<evidence type="ECO:0000313" key="5">
    <source>
        <dbReference type="Proteomes" id="UP000054007"/>
    </source>
</evidence>
<organism evidence="4 5">
    <name type="scientific">Cylindrobasidium torrendii FP15055 ss-10</name>
    <dbReference type="NCBI Taxonomy" id="1314674"/>
    <lineage>
        <taxon>Eukaryota</taxon>
        <taxon>Fungi</taxon>
        <taxon>Dikarya</taxon>
        <taxon>Basidiomycota</taxon>
        <taxon>Agaricomycotina</taxon>
        <taxon>Agaricomycetes</taxon>
        <taxon>Agaricomycetidae</taxon>
        <taxon>Agaricales</taxon>
        <taxon>Marasmiineae</taxon>
        <taxon>Physalacriaceae</taxon>
        <taxon>Cylindrobasidium</taxon>
    </lineage>
</organism>
<gene>
    <name evidence="4" type="ORF">CYLTODRAFT_421443</name>
</gene>
<dbReference type="InterPro" id="IPR029063">
    <property type="entry name" value="SAM-dependent_MTases_sf"/>
</dbReference>
<dbReference type="Proteomes" id="UP000054007">
    <property type="component" value="Unassembled WGS sequence"/>
</dbReference>
<evidence type="ECO:0000256" key="3">
    <source>
        <dbReference type="ARBA" id="ARBA00022679"/>
    </source>
</evidence>
<dbReference type="InterPro" id="IPR051419">
    <property type="entry name" value="Lys/N-term_MeTrsfase_sf"/>
</dbReference>
<dbReference type="Gene3D" id="3.40.50.150">
    <property type="entry name" value="Vaccinia Virus protein VP39"/>
    <property type="match status" value="1"/>
</dbReference>
<proteinExistence type="inferred from homology"/>
<reference evidence="4 5" key="1">
    <citation type="journal article" date="2015" name="Fungal Genet. Biol.">
        <title>Evolution of novel wood decay mechanisms in Agaricales revealed by the genome sequences of Fistulina hepatica and Cylindrobasidium torrendii.</title>
        <authorList>
            <person name="Floudas D."/>
            <person name="Held B.W."/>
            <person name="Riley R."/>
            <person name="Nagy L.G."/>
            <person name="Koehler G."/>
            <person name="Ransdell A.S."/>
            <person name="Younus H."/>
            <person name="Chow J."/>
            <person name="Chiniquy J."/>
            <person name="Lipzen A."/>
            <person name="Tritt A."/>
            <person name="Sun H."/>
            <person name="Haridas S."/>
            <person name="LaButti K."/>
            <person name="Ohm R.A."/>
            <person name="Kues U."/>
            <person name="Blanchette R.A."/>
            <person name="Grigoriev I.V."/>
            <person name="Minto R.E."/>
            <person name="Hibbett D.S."/>
        </authorList>
    </citation>
    <scope>NUCLEOTIDE SEQUENCE [LARGE SCALE GENOMIC DNA]</scope>
    <source>
        <strain evidence="4 5">FP15055 ss-10</strain>
    </source>
</reference>
<dbReference type="AlphaFoldDB" id="A0A0D7BG34"/>
<protein>
    <recommendedName>
        <fullName evidence="6">Methyltransferase domain-containing protein</fullName>
    </recommendedName>
</protein>
<evidence type="ECO:0000256" key="1">
    <source>
        <dbReference type="ARBA" id="ARBA00008361"/>
    </source>
</evidence>
<dbReference type="PANTHER" id="PTHR12176">
    <property type="entry name" value="SAM-DEPENDENT METHYLTRANSFERASE SUPERFAMILY PROTEIN"/>
    <property type="match status" value="1"/>
</dbReference>
<keyword evidence="2" id="KW-0489">Methyltransferase</keyword>
<dbReference type="EMBL" id="KN880499">
    <property type="protein sequence ID" value="KIY68596.1"/>
    <property type="molecule type" value="Genomic_DNA"/>
</dbReference>
<sequence>MTRYNPPPFSKREYWDDRFKKEKTFDWLLPAHTLDAPILEALAASNSVAPRLLHIGCGTSTLSFHLRTLVESPDQIHNTDYSSVAVDAGARWEEESFQKPTGDNAHEHRMSWSTLDLLCPTSIGDLRQKGQLYDIIVDKSTSDAISCGDDLEIALPYVFCTSIDLPSGAPARRTMHPLHLLAVHLAALARPGARWIVLSYSAERFPFLPPFPYTQQDGLLEPDIEKEGFPHPAKLWRLEKKEALEAVGDGASDADAKGHGIVHKPKVSNWLYVMSRTDVVLV</sequence>
<dbReference type="GO" id="GO:0032259">
    <property type="term" value="P:methylation"/>
    <property type="evidence" value="ECO:0007669"/>
    <property type="project" value="UniProtKB-KW"/>
</dbReference>
<dbReference type="GO" id="GO:0008168">
    <property type="term" value="F:methyltransferase activity"/>
    <property type="evidence" value="ECO:0007669"/>
    <property type="project" value="UniProtKB-KW"/>
</dbReference>
<dbReference type="PANTHER" id="PTHR12176:SF84">
    <property type="entry name" value="METHYLTRANSFERASE DOMAIN-CONTAINING PROTEIN"/>
    <property type="match status" value="1"/>
</dbReference>
<dbReference type="OrthoDB" id="3059641at2759"/>
<evidence type="ECO:0000256" key="2">
    <source>
        <dbReference type="ARBA" id="ARBA00022603"/>
    </source>
</evidence>
<keyword evidence="5" id="KW-1185">Reference proteome</keyword>
<name>A0A0D7BG34_9AGAR</name>
<accession>A0A0D7BG34</accession>
<keyword evidence="3" id="KW-0808">Transferase</keyword>